<evidence type="ECO:0000313" key="1">
    <source>
        <dbReference type="EMBL" id="MTH36620.1"/>
    </source>
</evidence>
<keyword evidence="2" id="KW-1185">Reference proteome</keyword>
<accession>A0A844HA60</accession>
<evidence type="ECO:0000313" key="2">
    <source>
        <dbReference type="Proteomes" id="UP000442533"/>
    </source>
</evidence>
<reference evidence="1 2" key="1">
    <citation type="submission" date="2019-11" db="EMBL/GenBank/DDBJ databases">
        <authorList>
            <person name="Dong K."/>
        </authorList>
    </citation>
    <scope>NUCLEOTIDE SEQUENCE [LARGE SCALE GENOMIC DNA]</scope>
    <source>
        <strain evidence="1 2">JCM 17370</strain>
    </source>
</reference>
<dbReference type="Proteomes" id="UP000442533">
    <property type="component" value="Unassembled WGS sequence"/>
</dbReference>
<dbReference type="EMBL" id="WMIF01000053">
    <property type="protein sequence ID" value="MTH36620.1"/>
    <property type="molecule type" value="Genomic_DNA"/>
</dbReference>
<gene>
    <name evidence="1" type="ORF">GL279_18745</name>
</gene>
<proteinExistence type="predicted"/>
<protein>
    <submittedName>
        <fullName evidence="1">Uncharacterized protein</fullName>
    </submittedName>
</protein>
<name>A0A844HA60_9RHOB</name>
<organism evidence="1 2">
    <name type="scientific">Paracoccus limosus</name>
    <dbReference type="NCBI Taxonomy" id="913252"/>
    <lineage>
        <taxon>Bacteria</taxon>
        <taxon>Pseudomonadati</taxon>
        <taxon>Pseudomonadota</taxon>
        <taxon>Alphaproteobacteria</taxon>
        <taxon>Rhodobacterales</taxon>
        <taxon>Paracoccaceae</taxon>
        <taxon>Paracoccus</taxon>
    </lineage>
</organism>
<dbReference type="AlphaFoldDB" id="A0A844HA60"/>
<sequence length="52" mass="5546">MLILRSPWGDEAPFAHVAIEAERPVTSALLGPDGSPLRYATPALGFDLRGRG</sequence>
<comment type="caution">
    <text evidence="1">The sequence shown here is derived from an EMBL/GenBank/DDBJ whole genome shotgun (WGS) entry which is preliminary data.</text>
</comment>